<gene>
    <name evidence="1" type="ORF">ACFQ38_00825</name>
</gene>
<name>A0ABW3TSF4_9BACL</name>
<organism evidence="1 2">
    <name type="scientific">Sporosarcina contaminans</name>
    <dbReference type="NCBI Taxonomy" id="633403"/>
    <lineage>
        <taxon>Bacteria</taxon>
        <taxon>Bacillati</taxon>
        <taxon>Bacillota</taxon>
        <taxon>Bacilli</taxon>
        <taxon>Bacillales</taxon>
        <taxon>Caryophanaceae</taxon>
        <taxon>Sporosarcina</taxon>
    </lineage>
</organism>
<evidence type="ECO:0000313" key="2">
    <source>
        <dbReference type="Proteomes" id="UP001597231"/>
    </source>
</evidence>
<comment type="caution">
    <text evidence="1">The sequence shown here is derived from an EMBL/GenBank/DDBJ whole genome shotgun (WGS) entry which is preliminary data.</text>
</comment>
<evidence type="ECO:0000313" key="1">
    <source>
        <dbReference type="EMBL" id="MFD1203681.1"/>
    </source>
</evidence>
<evidence type="ECO:0008006" key="3">
    <source>
        <dbReference type="Google" id="ProtNLM"/>
    </source>
</evidence>
<accession>A0ABW3TSF4</accession>
<dbReference type="RefSeq" id="WP_381479541.1">
    <property type="nucleotide sequence ID" value="NZ_JBHTLT010000003.1"/>
</dbReference>
<sequence>MTCLQAGYGLDGDGYIISDVHIDKIHSIFLPLIHDSIKEIGLLFPNQLHSVYVYGSVARGEAIINKLINGKGRNEYL</sequence>
<proteinExistence type="predicted"/>
<keyword evidence="2" id="KW-1185">Reference proteome</keyword>
<protein>
    <recommendedName>
        <fullName evidence="3">Nucleotidyltransferase domain-containing protein</fullName>
    </recommendedName>
</protein>
<reference evidence="2" key="1">
    <citation type="journal article" date="2019" name="Int. J. Syst. Evol. Microbiol.">
        <title>The Global Catalogue of Microorganisms (GCM) 10K type strain sequencing project: providing services to taxonomists for standard genome sequencing and annotation.</title>
        <authorList>
            <consortium name="The Broad Institute Genomics Platform"/>
            <consortium name="The Broad Institute Genome Sequencing Center for Infectious Disease"/>
            <person name="Wu L."/>
            <person name="Ma J."/>
        </authorList>
    </citation>
    <scope>NUCLEOTIDE SEQUENCE [LARGE SCALE GENOMIC DNA]</scope>
    <source>
        <strain evidence="2">CCUG 53915</strain>
    </source>
</reference>
<dbReference type="EMBL" id="JBHTLT010000003">
    <property type="protein sequence ID" value="MFD1203681.1"/>
    <property type="molecule type" value="Genomic_DNA"/>
</dbReference>
<dbReference type="Proteomes" id="UP001597231">
    <property type="component" value="Unassembled WGS sequence"/>
</dbReference>